<name>A0AC35FP21_9BILA</name>
<accession>A0AC35FP21</accession>
<proteinExistence type="predicted"/>
<evidence type="ECO:0000313" key="1">
    <source>
        <dbReference type="Proteomes" id="UP000887580"/>
    </source>
</evidence>
<sequence>MFNQKFLLFLLIIFLFPKETFGNQLVSTLIESTTVQETFGNQLISTLIESTTVQVLTTTISGWFIGTFVESVIDHPIGWFLKWLIFIFVAIGIYFYTNLFSEHRVENENSGSYMHWSIEWYTTLPWNILSRFYGYYSKIPIPRPLRRIVYGIYAWKNNAKQEEAEKPFEEYPTFGEWFNRKLKPGLRPISKAPIVSFRFSEL</sequence>
<dbReference type="Proteomes" id="UP000887580">
    <property type="component" value="Unplaced"/>
</dbReference>
<dbReference type="WBParaSite" id="PS1159_v2.g19540.t1">
    <property type="protein sequence ID" value="PS1159_v2.g19540.t1"/>
    <property type="gene ID" value="PS1159_v2.g19540"/>
</dbReference>
<reference evidence="2" key="1">
    <citation type="submission" date="2022-11" db="UniProtKB">
        <authorList>
            <consortium name="WormBaseParasite"/>
        </authorList>
    </citation>
    <scope>IDENTIFICATION</scope>
</reference>
<organism evidence="1 2">
    <name type="scientific">Panagrolaimus sp. PS1159</name>
    <dbReference type="NCBI Taxonomy" id="55785"/>
    <lineage>
        <taxon>Eukaryota</taxon>
        <taxon>Metazoa</taxon>
        <taxon>Ecdysozoa</taxon>
        <taxon>Nematoda</taxon>
        <taxon>Chromadorea</taxon>
        <taxon>Rhabditida</taxon>
        <taxon>Tylenchina</taxon>
        <taxon>Panagrolaimomorpha</taxon>
        <taxon>Panagrolaimoidea</taxon>
        <taxon>Panagrolaimidae</taxon>
        <taxon>Panagrolaimus</taxon>
    </lineage>
</organism>
<protein>
    <submittedName>
        <fullName evidence="2">Uncharacterized protein</fullName>
    </submittedName>
</protein>
<evidence type="ECO:0000313" key="2">
    <source>
        <dbReference type="WBParaSite" id="PS1159_v2.g19540.t1"/>
    </source>
</evidence>